<proteinExistence type="predicted"/>
<dbReference type="AlphaFoldDB" id="A0A5B0QMW3"/>
<sequence>MRRPSINFTRSYALTEEFCPVCMDMVAVGYKRFNSEKSLCEHLDSSPTIAIYIGDGEIFGVPAIFLVGLVPGHRDTLQGGAEEDTGRRRHFLTFFARCNLPIDRSIHQSAVDKCCGFIKLNIFHPFPLLNST</sequence>
<reference evidence="1 2" key="1">
    <citation type="submission" date="2019-05" db="EMBL/GenBank/DDBJ databases">
        <title>Emergence of the Ug99 lineage of the wheat stem rust pathogen through somatic hybridization.</title>
        <authorList>
            <person name="Li F."/>
            <person name="Upadhyaya N.M."/>
            <person name="Sperschneider J."/>
            <person name="Matny O."/>
            <person name="Nguyen-Phuc H."/>
            <person name="Mago R."/>
            <person name="Raley C."/>
            <person name="Miller M.E."/>
            <person name="Silverstein K.A.T."/>
            <person name="Henningsen E."/>
            <person name="Hirsch C.D."/>
            <person name="Visser B."/>
            <person name="Pretorius Z.A."/>
            <person name="Steffenson B.J."/>
            <person name="Schwessinger B."/>
            <person name="Dodds P.N."/>
            <person name="Figueroa M."/>
        </authorList>
    </citation>
    <scope>NUCLEOTIDE SEQUENCE [LARGE SCALE GENOMIC DNA]</scope>
    <source>
        <strain evidence="1">21-0</strain>
    </source>
</reference>
<evidence type="ECO:0000313" key="1">
    <source>
        <dbReference type="EMBL" id="KAA1114528.1"/>
    </source>
</evidence>
<organism evidence="1 2">
    <name type="scientific">Puccinia graminis f. sp. tritici</name>
    <dbReference type="NCBI Taxonomy" id="56615"/>
    <lineage>
        <taxon>Eukaryota</taxon>
        <taxon>Fungi</taxon>
        <taxon>Dikarya</taxon>
        <taxon>Basidiomycota</taxon>
        <taxon>Pucciniomycotina</taxon>
        <taxon>Pucciniomycetes</taxon>
        <taxon>Pucciniales</taxon>
        <taxon>Pucciniaceae</taxon>
        <taxon>Puccinia</taxon>
    </lineage>
</organism>
<gene>
    <name evidence="1" type="ORF">PGT21_012638</name>
</gene>
<comment type="caution">
    <text evidence="1">The sequence shown here is derived from an EMBL/GenBank/DDBJ whole genome shotgun (WGS) entry which is preliminary data.</text>
</comment>
<name>A0A5B0QMW3_PUCGR</name>
<dbReference type="EMBL" id="VSWC01000014">
    <property type="protein sequence ID" value="KAA1114528.1"/>
    <property type="molecule type" value="Genomic_DNA"/>
</dbReference>
<dbReference type="Proteomes" id="UP000324748">
    <property type="component" value="Unassembled WGS sequence"/>
</dbReference>
<accession>A0A5B0QMW3</accession>
<keyword evidence="2" id="KW-1185">Reference proteome</keyword>
<protein>
    <submittedName>
        <fullName evidence="1">Uncharacterized protein</fullName>
    </submittedName>
</protein>
<evidence type="ECO:0000313" key="2">
    <source>
        <dbReference type="Proteomes" id="UP000324748"/>
    </source>
</evidence>